<proteinExistence type="inferred from homology"/>
<dbReference type="SUPFAM" id="SSF52540">
    <property type="entry name" value="P-loop containing nucleoside triphosphate hydrolases"/>
    <property type="match status" value="1"/>
</dbReference>
<dbReference type="SMART" id="SM00382">
    <property type="entry name" value="AAA"/>
    <property type="match status" value="1"/>
</dbReference>
<dbReference type="CDD" id="cd03230">
    <property type="entry name" value="ABC_DR_subfamily_A"/>
    <property type="match status" value="1"/>
</dbReference>
<evidence type="ECO:0000313" key="6">
    <source>
        <dbReference type="EMBL" id="CAJ36153.1"/>
    </source>
</evidence>
<dbReference type="InterPro" id="IPR025302">
    <property type="entry name" value="DrrA1/2-like_C"/>
</dbReference>
<dbReference type="Pfam" id="PF13732">
    <property type="entry name" value="DrrA1-3_C"/>
    <property type="match status" value="1"/>
</dbReference>
<organism evidence="6 7">
    <name type="scientific">Methanocella arvoryzae (strain DSM 22066 / NBRC 105507 / MRE50)</name>
    <dbReference type="NCBI Taxonomy" id="351160"/>
    <lineage>
        <taxon>Archaea</taxon>
        <taxon>Methanobacteriati</taxon>
        <taxon>Methanobacteriota</taxon>
        <taxon>Stenosarchaea group</taxon>
        <taxon>Methanomicrobia</taxon>
        <taxon>Methanocellales</taxon>
        <taxon>Methanocellaceae</taxon>
        <taxon>Methanocella</taxon>
    </lineage>
</organism>
<dbReference type="PANTHER" id="PTHR43335">
    <property type="entry name" value="ABC TRANSPORTER, ATP-BINDING PROTEIN"/>
    <property type="match status" value="1"/>
</dbReference>
<keyword evidence="3" id="KW-0547">Nucleotide-binding</keyword>
<evidence type="ECO:0000259" key="5">
    <source>
        <dbReference type="PROSITE" id="PS50893"/>
    </source>
</evidence>
<keyword evidence="4" id="KW-0067">ATP-binding</keyword>
<feature type="domain" description="ABC transporter" evidence="5">
    <location>
        <begin position="10"/>
        <end position="237"/>
    </location>
</feature>
<evidence type="ECO:0000256" key="3">
    <source>
        <dbReference type="ARBA" id="ARBA00022741"/>
    </source>
</evidence>
<dbReference type="InterPro" id="IPR003439">
    <property type="entry name" value="ABC_transporter-like_ATP-bd"/>
</dbReference>
<reference evidence="6 7" key="1">
    <citation type="journal article" date="2006" name="Science">
        <title>Genome of rice cluster I archaea -- the key methane producers in the rice rhizosphere.</title>
        <authorList>
            <person name="Erkel C."/>
            <person name="Kube M."/>
            <person name="Reinhardt R."/>
            <person name="Liesack W."/>
        </authorList>
    </citation>
    <scope>NUCLEOTIDE SEQUENCE [LARGE SCALE GENOMIC DNA]</scope>
    <source>
        <strain evidence="7">DSM 22066 / NBRC 105507 / MRE50</strain>
    </source>
</reference>
<keyword evidence="2" id="KW-0813">Transport</keyword>
<dbReference type="EMBL" id="AM114193">
    <property type="protein sequence ID" value="CAJ36153.1"/>
    <property type="molecule type" value="Genomic_DNA"/>
</dbReference>
<dbReference type="AlphaFoldDB" id="Q0W640"/>
<dbReference type="Proteomes" id="UP000000663">
    <property type="component" value="Chromosome"/>
</dbReference>
<dbReference type="PATRIC" id="fig|351160.9.peg.2088"/>
<comment type="similarity">
    <text evidence="1">Belongs to the ABC transporter superfamily.</text>
</comment>
<evidence type="ECO:0000256" key="2">
    <source>
        <dbReference type="ARBA" id="ARBA00022448"/>
    </source>
</evidence>
<dbReference type="RefSeq" id="WP_012036358.1">
    <property type="nucleotide sequence ID" value="NC_009464.1"/>
</dbReference>
<dbReference type="PANTHER" id="PTHR43335:SF4">
    <property type="entry name" value="ABC TRANSPORTER, ATP-BINDING PROTEIN"/>
    <property type="match status" value="1"/>
</dbReference>
<dbReference type="eggNOG" id="arCOG00194">
    <property type="taxonomic scope" value="Archaea"/>
</dbReference>
<evidence type="ECO:0000256" key="1">
    <source>
        <dbReference type="ARBA" id="ARBA00005417"/>
    </source>
</evidence>
<dbReference type="GO" id="GO:0016887">
    <property type="term" value="F:ATP hydrolysis activity"/>
    <property type="evidence" value="ECO:0007669"/>
    <property type="project" value="InterPro"/>
</dbReference>
<name>Q0W640_METAR</name>
<evidence type="ECO:0000313" key="7">
    <source>
        <dbReference type="Proteomes" id="UP000000663"/>
    </source>
</evidence>
<evidence type="ECO:0000256" key="4">
    <source>
        <dbReference type="ARBA" id="ARBA00022840"/>
    </source>
</evidence>
<dbReference type="GeneID" id="5144217"/>
<dbReference type="GO" id="GO:0005524">
    <property type="term" value="F:ATP binding"/>
    <property type="evidence" value="ECO:0007669"/>
    <property type="project" value="UniProtKB-KW"/>
</dbReference>
<keyword evidence="7" id="KW-1185">Reference proteome</keyword>
<sequence length="307" mass="33597">MQDSESYCLLKAEGLTKAYESVKVVDAVDLEVKGGEIFGFLGHNGAGKTTTINMMVGLIEPTSGRCLVNGIDVIRKPTEAKKLIGYLPDGVGCYWHMTARQNMKYLSKFYRSREIEGRIDELIKYVGLEGVEKPVGKYSRGMKQRLGLALALLHDPQVLFLDEPTNGLDPEGVLLFRKIIKEQAEAGKAVLLSSHVLEEVRQLCGSIGIISKGKIIARGPIDEVKRSFRPDGNVRVRVKVSGTMPALDTPGIISAVYYVDGAEVVASEDITDRISVELINKGVPVRQLTTVEASLEDVFLGTVYRGV</sequence>
<dbReference type="STRING" id="351160.RCIX782"/>
<dbReference type="Pfam" id="PF00005">
    <property type="entry name" value="ABC_tran"/>
    <property type="match status" value="1"/>
</dbReference>
<dbReference type="Gene3D" id="3.40.50.300">
    <property type="entry name" value="P-loop containing nucleotide triphosphate hydrolases"/>
    <property type="match status" value="1"/>
</dbReference>
<protein>
    <submittedName>
        <fullName evidence="6">ABC-type transport system, ATPase component</fullName>
    </submittedName>
</protein>
<accession>Q0W640</accession>
<dbReference type="OrthoDB" id="87732at2157"/>
<gene>
    <name evidence="6" type="ORF">RCIX782</name>
</gene>
<dbReference type="PROSITE" id="PS50893">
    <property type="entry name" value="ABC_TRANSPORTER_2"/>
    <property type="match status" value="1"/>
</dbReference>
<dbReference type="KEGG" id="rci:RCIX782"/>
<dbReference type="InterPro" id="IPR027417">
    <property type="entry name" value="P-loop_NTPase"/>
</dbReference>
<dbReference type="InterPro" id="IPR003593">
    <property type="entry name" value="AAA+_ATPase"/>
</dbReference>